<feature type="coiled-coil region" evidence="4">
    <location>
        <begin position="843"/>
        <end position="894"/>
    </location>
</feature>
<dbReference type="Gene3D" id="1.10.510.10">
    <property type="entry name" value="Transferase(Phosphotransferase) domain 1"/>
    <property type="match status" value="1"/>
</dbReference>
<dbReference type="Gene3D" id="2.60.40.10">
    <property type="entry name" value="Immunoglobulins"/>
    <property type="match status" value="2"/>
</dbReference>
<dbReference type="SUPFAM" id="SSF56112">
    <property type="entry name" value="Protein kinase-like (PK-like)"/>
    <property type="match status" value="1"/>
</dbReference>
<feature type="repeat" description="Filamin" evidence="3">
    <location>
        <begin position="368"/>
        <end position="468"/>
    </location>
</feature>
<dbReference type="Proteomes" id="UP001146793">
    <property type="component" value="Unassembled WGS sequence"/>
</dbReference>
<evidence type="ECO:0000259" key="5">
    <source>
        <dbReference type="PROSITE" id="PS50011"/>
    </source>
</evidence>
<dbReference type="PROSITE" id="PS50011">
    <property type="entry name" value="PROTEIN_KINASE_DOM"/>
    <property type="match status" value="1"/>
</dbReference>
<dbReference type="InterPro" id="IPR032675">
    <property type="entry name" value="LRR_dom_sf"/>
</dbReference>
<dbReference type="Pfam" id="PF00069">
    <property type="entry name" value="Pkinase"/>
    <property type="match status" value="1"/>
</dbReference>
<feature type="domain" description="Protein kinase" evidence="5">
    <location>
        <begin position="966"/>
        <end position="1210"/>
    </location>
</feature>
<accession>A0AAV7YJB8</accession>
<dbReference type="InterPro" id="IPR055414">
    <property type="entry name" value="LRR_R13L4/SHOC2-like"/>
</dbReference>
<dbReference type="SMART" id="SM00557">
    <property type="entry name" value="IG_FLMN"/>
    <property type="match status" value="2"/>
</dbReference>
<dbReference type="Pfam" id="PF00560">
    <property type="entry name" value="LRR_1"/>
    <property type="match status" value="1"/>
</dbReference>
<dbReference type="SMART" id="SM00364">
    <property type="entry name" value="LRR_BAC"/>
    <property type="match status" value="7"/>
</dbReference>
<dbReference type="SMART" id="SM00365">
    <property type="entry name" value="LRR_SD22"/>
    <property type="match status" value="7"/>
</dbReference>
<dbReference type="PANTHER" id="PTHR48051">
    <property type="match status" value="1"/>
</dbReference>
<dbReference type="GO" id="GO:0005524">
    <property type="term" value="F:ATP binding"/>
    <property type="evidence" value="ECO:0007669"/>
    <property type="project" value="InterPro"/>
</dbReference>
<dbReference type="SUPFAM" id="SSF81296">
    <property type="entry name" value="E set domains"/>
    <property type="match status" value="2"/>
</dbReference>
<dbReference type="EMBL" id="JANTQA010000057">
    <property type="protein sequence ID" value="KAJ3428779.1"/>
    <property type="molecule type" value="Genomic_DNA"/>
</dbReference>
<evidence type="ECO:0000256" key="2">
    <source>
        <dbReference type="ARBA" id="ARBA00022737"/>
    </source>
</evidence>
<dbReference type="SMART" id="SM00220">
    <property type="entry name" value="S_TKc"/>
    <property type="match status" value="1"/>
</dbReference>
<dbReference type="InterPro" id="IPR050216">
    <property type="entry name" value="LRR_domain-containing"/>
</dbReference>
<dbReference type="PROSITE" id="PS00108">
    <property type="entry name" value="PROTEIN_KINASE_ST"/>
    <property type="match status" value="1"/>
</dbReference>
<organism evidence="6 7">
    <name type="scientific">Anaeramoeba flamelloides</name>
    <dbReference type="NCBI Taxonomy" id="1746091"/>
    <lineage>
        <taxon>Eukaryota</taxon>
        <taxon>Metamonada</taxon>
        <taxon>Anaeramoebidae</taxon>
        <taxon>Anaeramoeba</taxon>
    </lineage>
</organism>
<dbReference type="InterPro" id="IPR001298">
    <property type="entry name" value="Filamin/ABP280_rpt"/>
</dbReference>
<dbReference type="InterPro" id="IPR011009">
    <property type="entry name" value="Kinase-like_dom_sf"/>
</dbReference>
<dbReference type="InterPro" id="IPR008271">
    <property type="entry name" value="Ser/Thr_kinase_AS"/>
</dbReference>
<dbReference type="InterPro" id="IPR000719">
    <property type="entry name" value="Prot_kinase_dom"/>
</dbReference>
<evidence type="ECO:0000256" key="3">
    <source>
        <dbReference type="PROSITE-ProRule" id="PRU00087"/>
    </source>
</evidence>
<protein>
    <submittedName>
        <fullName evidence="6">Leucine-rich repeat receptor-like protein kinase family protein-related</fullName>
    </submittedName>
</protein>
<dbReference type="SUPFAM" id="SSF52058">
    <property type="entry name" value="L domain-like"/>
    <property type="match status" value="1"/>
</dbReference>
<dbReference type="InterPro" id="IPR001611">
    <property type="entry name" value="Leu-rich_rpt"/>
</dbReference>
<evidence type="ECO:0000313" key="6">
    <source>
        <dbReference type="EMBL" id="KAJ3428779.1"/>
    </source>
</evidence>
<dbReference type="InterPro" id="IPR003591">
    <property type="entry name" value="Leu-rich_rpt_typical-subtyp"/>
</dbReference>
<dbReference type="InterPro" id="IPR014756">
    <property type="entry name" value="Ig_E-set"/>
</dbReference>
<keyword evidence="1" id="KW-0433">Leucine-rich repeat</keyword>
<keyword evidence="2" id="KW-0677">Repeat</keyword>
<gene>
    <name evidence="6" type="ORF">M0812_24113</name>
</gene>
<dbReference type="PROSITE" id="PS51450">
    <property type="entry name" value="LRR"/>
    <property type="match status" value="6"/>
</dbReference>
<evidence type="ECO:0000313" key="7">
    <source>
        <dbReference type="Proteomes" id="UP001146793"/>
    </source>
</evidence>
<dbReference type="InterPro" id="IPR017868">
    <property type="entry name" value="Filamin/ABP280_repeat-like"/>
</dbReference>
<keyword evidence="6" id="KW-0418">Kinase</keyword>
<dbReference type="Pfam" id="PF23598">
    <property type="entry name" value="LRR_14"/>
    <property type="match status" value="1"/>
</dbReference>
<feature type="repeat" description="Filamin" evidence="3">
    <location>
        <begin position="470"/>
        <end position="594"/>
    </location>
</feature>
<comment type="caution">
    <text evidence="6">The sequence shown here is derived from an EMBL/GenBank/DDBJ whole genome shotgun (WGS) entry which is preliminary data.</text>
</comment>
<sequence>MYKDEKKFKNKTNQVSTDLDLTYSFERLYSDPNQVSVLSLDDKNLKKIPLPVFSLVELEILSLEGNKLSKLPFQLYNLKKLNILDASNNELDSIPKGIGQLTELNELYLQKNKLEALPPDLFSLPNLRYLCCFQNKLKQIPNSICGLVNLRSLSLSGNSLSIIPGNISELTSLTKLYLRNNKFTTFPIVVTTLSNLTVLCLSVNKIEVIPRRIEKMKSLKKLFLSKNIIKNIPNAISKLENLQELGLNSNKISRLPHTICQIQSLKFLDLSDNKIVRLPNSIGKLINLVEFFIARNNLEEMPEEISNLKSLTNLNLSGNLLTKIPNKFGILSQLNILNVNNNLNLMIPSKLLKIGTKGILSHLKTLIPAETSESKCLTFGEGLWGGVSGMKSLFTIHARDANGTARTSGGDDFAVILKCGEKTILGKVRDRKNGTYTCSYVATKAGEYLISVTLKGNHIAGSPFVAQIEPGQVDGLNCTASGPGIRGGLVGEPTTFTIYAHDKFGNSINSKFGTKLNYYPKNSLNSQTLTTLQTQKLDISVILMGPTQVIGEVTDFKNAGEFLVTYVVQESGTYSLIVKINSSHICDSPFKVHFERGVNIDENPFVTVNRLIHDITNIRSRMHFMTEIDTLSVKLQNETERMSVYQKKLKSLYVSKETTGPKRLLGKIDEIQEKIRVEVNKGNSEGLKSLLPMRDGLRSECRRALKPVLIKLNQIINLQTERSNQVKKITNEIGNKLKSAKKYVKVEKNQFNLTKNIQRYWNWREKVSRKLSTTMTKSDQLLIDLIDALFEEKKLLLDKNKLIDEGQEIATNIIFEAQQLYKTISRERPLREQFQTIEIKTEYSMMKKKLENIERQRIEIERLKNVIKNLNIQKRQKQEELIDMEATLKRLELDGADPGDISNAMKSINIIQEKINQREFEQKQISNKLLALADEHPELFIDDNIIKNFSSNKEGGMVMNTKFSDYERVQVLGYGSHRVFLMKYKSEYVVLKEFLIEDEKSVKQFEKEVQFLKRLKNPLIIKIKGTFYDHSRLLAYILMPYFKVGSMQKWVNKYQPNPWKIRLVFRLVLKGIKYLHKHNVIHRDLKLENVLMSDDFQPVICDFGISKDAFVITGTGDSISTEPEIKGTRGFIAPEIIEGEKVSTKSDMWSFGIMLYKAHYNELPTNEVLLKKNQFTDKREKLLWDLMRTLTQIDPDQRPEAKEARNHPYFKLPIPENEKENILLNKIQND</sequence>
<keyword evidence="4" id="KW-0175">Coiled coil</keyword>
<dbReference type="Pfam" id="PF00630">
    <property type="entry name" value="Filamin"/>
    <property type="match status" value="2"/>
</dbReference>
<dbReference type="CDD" id="cd00180">
    <property type="entry name" value="PKc"/>
    <property type="match status" value="1"/>
</dbReference>
<keyword evidence="6" id="KW-0675">Receptor</keyword>
<dbReference type="PANTHER" id="PTHR48051:SF1">
    <property type="entry name" value="RAS SUPPRESSOR PROTEIN 1"/>
    <property type="match status" value="1"/>
</dbReference>
<name>A0AAV7YJB8_9EUKA</name>
<evidence type="ECO:0000256" key="4">
    <source>
        <dbReference type="SAM" id="Coils"/>
    </source>
</evidence>
<reference evidence="6" key="1">
    <citation type="submission" date="2022-08" db="EMBL/GenBank/DDBJ databases">
        <title>Novel sulphate-reducing endosymbionts in the free-living metamonad Anaeramoeba.</title>
        <authorList>
            <person name="Jerlstrom-Hultqvist J."/>
            <person name="Cepicka I."/>
            <person name="Gallot-Lavallee L."/>
            <person name="Salas-Leiva D."/>
            <person name="Curtis B.A."/>
            <person name="Zahonova K."/>
            <person name="Pipaliya S."/>
            <person name="Dacks J."/>
            <person name="Roger A.J."/>
        </authorList>
    </citation>
    <scope>NUCLEOTIDE SEQUENCE</scope>
    <source>
        <strain evidence="6">Busselton2</strain>
    </source>
</reference>
<proteinExistence type="predicted"/>
<dbReference type="AlphaFoldDB" id="A0AAV7YJB8"/>
<dbReference type="GO" id="GO:0004672">
    <property type="term" value="F:protein kinase activity"/>
    <property type="evidence" value="ECO:0007669"/>
    <property type="project" value="InterPro"/>
</dbReference>
<dbReference type="SMART" id="SM00369">
    <property type="entry name" value="LRR_TYP"/>
    <property type="match status" value="11"/>
</dbReference>
<dbReference type="Gene3D" id="3.80.10.10">
    <property type="entry name" value="Ribonuclease Inhibitor"/>
    <property type="match status" value="3"/>
</dbReference>
<dbReference type="GO" id="GO:0005737">
    <property type="term" value="C:cytoplasm"/>
    <property type="evidence" value="ECO:0007669"/>
    <property type="project" value="TreeGrafter"/>
</dbReference>
<keyword evidence="6" id="KW-0808">Transferase</keyword>
<dbReference type="InterPro" id="IPR013783">
    <property type="entry name" value="Ig-like_fold"/>
</dbReference>
<evidence type="ECO:0000256" key="1">
    <source>
        <dbReference type="ARBA" id="ARBA00022614"/>
    </source>
</evidence>
<dbReference type="PROSITE" id="PS50194">
    <property type="entry name" value="FILAMIN_REPEAT"/>
    <property type="match status" value="2"/>
</dbReference>